<sequence>MLNLYNTSDLDTAMDFLPAQSTMIHHPLFLGGQGETIQENDSPRIPFLPPIVAMATSAYPARSQHQLQHHHQNQQHQQHHQQQQEKQLCYDNHQHQPHDHTHHNPRQHNHYHQQHHHHHHQQRHRQQQKLQQQHQRQSTSSLPRESRESSIPLRLGPVARARTFAVSESHSYLPRLGSKVAARGEGREGQAARLVEAGRGGRGGDIGRYPRIVVKDALGRSLDTFTTLQEAIYRASWLRKKMGEYPQTALQWRLPKAPVPSKPDYTRAGTGPGQARLNLAASRDVSPRDPHSRQAHAHGGSRKQEEVGGARRLELTAGALLDIPTLEIPVDDVSFVRESLNHLPNLPAFTFLRHSLLAGRGTYVHIVASILLHQKQLRSRYQLDPHGQPISDENAHSADDVAAALQGMRKHKHPDYEFPGFCRGCRRAGFCYGCEKNPKPHVHEDVPAMMGGGFRFFRRDRPRDPHPWKHPGNWNLPESEQELMNIIK</sequence>
<dbReference type="EMBL" id="RQTK01000242">
    <property type="protein sequence ID" value="RUS83449.1"/>
    <property type="molecule type" value="Genomic_DNA"/>
</dbReference>
<evidence type="ECO:0000313" key="3">
    <source>
        <dbReference type="Proteomes" id="UP000271974"/>
    </source>
</evidence>
<feature type="region of interest" description="Disordered" evidence="1">
    <location>
        <begin position="59"/>
        <end position="154"/>
    </location>
</feature>
<feature type="compositionally biased region" description="Basic residues" evidence="1">
    <location>
        <begin position="100"/>
        <end position="127"/>
    </location>
</feature>
<proteinExistence type="predicted"/>
<name>A0A3S0ZNW2_ELYCH</name>
<reference evidence="2 3" key="1">
    <citation type="submission" date="2019-01" db="EMBL/GenBank/DDBJ databases">
        <title>A draft genome assembly of the solar-powered sea slug Elysia chlorotica.</title>
        <authorList>
            <person name="Cai H."/>
            <person name="Li Q."/>
            <person name="Fang X."/>
            <person name="Li J."/>
            <person name="Curtis N.E."/>
            <person name="Altenburger A."/>
            <person name="Shibata T."/>
            <person name="Feng M."/>
            <person name="Maeda T."/>
            <person name="Schwartz J.A."/>
            <person name="Shigenobu S."/>
            <person name="Lundholm N."/>
            <person name="Nishiyama T."/>
            <person name="Yang H."/>
            <person name="Hasebe M."/>
            <person name="Li S."/>
            <person name="Pierce S.K."/>
            <person name="Wang J."/>
        </authorList>
    </citation>
    <scope>NUCLEOTIDE SEQUENCE [LARGE SCALE GENOMIC DNA]</scope>
    <source>
        <strain evidence="2">EC2010</strain>
        <tissue evidence="2">Whole organism of an adult</tissue>
    </source>
</reference>
<evidence type="ECO:0000256" key="1">
    <source>
        <dbReference type="SAM" id="MobiDB-lite"/>
    </source>
</evidence>
<dbReference type="AlphaFoldDB" id="A0A3S0ZNW2"/>
<gene>
    <name evidence="2" type="ORF">EGW08_008765</name>
</gene>
<accession>A0A3S0ZNW2</accession>
<protein>
    <submittedName>
        <fullName evidence="2">Uncharacterized protein</fullName>
    </submittedName>
</protein>
<feature type="non-terminal residue" evidence="2">
    <location>
        <position position="488"/>
    </location>
</feature>
<feature type="compositionally biased region" description="Basic residues" evidence="1">
    <location>
        <begin position="67"/>
        <end position="79"/>
    </location>
</feature>
<organism evidence="2 3">
    <name type="scientific">Elysia chlorotica</name>
    <name type="common">Eastern emerald elysia</name>
    <name type="synonym">Sea slug</name>
    <dbReference type="NCBI Taxonomy" id="188477"/>
    <lineage>
        <taxon>Eukaryota</taxon>
        <taxon>Metazoa</taxon>
        <taxon>Spiralia</taxon>
        <taxon>Lophotrochozoa</taxon>
        <taxon>Mollusca</taxon>
        <taxon>Gastropoda</taxon>
        <taxon>Heterobranchia</taxon>
        <taxon>Euthyneura</taxon>
        <taxon>Panpulmonata</taxon>
        <taxon>Sacoglossa</taxon>
        <taxon>Placobranchoidea</taxon>
        <taxon>Plakobranchidae</taxon>
        <taxon>Elysia</taxon>
    </lineage>
</organism>
<evidence type="ECO:0000313" key="2">
    <source>
        <dbReference type="EMBL" id="RUS83449.1"/>
    </source>
</evidence>
<keyword evidence="3" id="KW-1185">Reference proteome</keyword>
<dbReference type="OrthoDB" id="6154339at2759"/>
<feature type="region of interest" description="Disordered" evidence="1">
    <location>
        <begin position="281"/>
        <end position="309"/>
    </location>
</feature>
<dbReference type="Proteomes" id="UP000271974">
    <property type="component" value="Unassembled WGS sequence"/>
</dbReference>
<comment type="caution">
    <text evidence="2">The sequence shown here is derived from an EMBL/GenBank/DDBJ whole genome shotgun (WGS) entry which is preliminary data.</text>
</comment>
<feature type="compositionally biased region" description="Low complexity" evidence="1">
    <location>
        <begin position="128"/>
        <end position="137"/>
    </location>
</feature>